<reference evidence="5 6" key="2">
    <citation type="journal article" date="2006" name="Environ. Microbiol.">
        <title>Sequence analysis of three plasmids harboured in Rhodococcus erythropolis strain PR4.</title>
        <authorList>
            <person name="Sekine M."/>
            <person name="Tanikawa S."/>
            <person name="Omata S."/>
            <person name="Saito M."/>
            <person name="Fujisawa T."/>
            <person name="Tsukatani N."/>
            <person name="Tajima T."/>
            <person name="Sekigawa T."/>
            <person name="Kosugi H."/>
            <person name="Matsuo Y."/>
            <person name="Nishiko R."/>
            <person name="Imamura K."/>
            <person name="Ito M."/>
            <person name="Narita H."/>
            <person name="Tago S."/>
            <person name="Fujita N."/>
            <person name="Harayama S."/>
        </authorList>
    </citation>
    <scope>NUCLEOTIDE SEQUENCE [LARGE SCALE GENOMIC DNA]</scope>
    <source>
        <strain evidence="6">PR4 / NBRC 100887</strain>
    </source>
</reference>
<evidence type="ECO:0000313" key="5">
    <source>
        <dbReference type="EMBL" id="BAH36300.1"/>
    </source>
</evidence>
<dbReference type="InterPro" id="IPR013094">
    <property type="entry name" value="AB_hydrolase_3"/>
</dbReference>
<dbReference type="Gene3D" id="3.40.50.1820">
    <property type="entry name" value="alpha/beta hydrolase"/>
    <property type="match status" value="1"/>
</dbReference>
<dbReference type="GO" id="GO:0016787">
    <property type="term" value="F:hydrolase activity"/>
    <property type="evidence" value="ECO:0007669"/>
    <property type="project" value="UniProtKB-KW"/>
</dbReference>
<dbReference type="KEGG" id="rer:RER_55920"/>
<comment type="similarity">
    <text evidence="1">Belongs to the 'GDXG' lipolytic enzyme family.</text>
</comment>
<dbReference type="AlphaFoldDB" id="C0ZTN4"/>
<dbReference type="SUPFAM" id="SSF53474">
    <property type="entry name" value="alpha/beta-Hydrolases"/>
    <property type="match status" value="1"/>
</dbReference>
<dbReference type="InterPro" id="IPR033140">
    <property type="entry name" value="Lipase_GDXG_put_SER_AS"/>
</dbReference>
<dbReference type="HOGENOM" id="CLU_012494_6_2_11"/>
<proteinExistence type="inferred from homology"/>
<name>C0ZTN4_RHOE4</name>
<keyword evidence="2" id="KW-0378">Hydrolase</keyword>
<evidence type="ECO:0000256" key="2">
    <source>
        <dbReference type="ARBA" id="ARBA00022801"/>
    </source>
</evidence>
<dbReference type="MEROPS" id="S09.993"/>
<dbReference type="PANTHER" id="PTHR48081:SF8">
    <property type="entry name" value="ALPHA_BETA HYDROLASE FOLD-3 DOMAIN-CONTAINING PROTEIN-RELATED"/>
    <property type="match status" value="1"/>
</dbReference>
<dbReference type="PANTHER" id="PTHR48081">
    <property type="entry name" value="AB HYDROLASE SUPERFAMILY PROTEIN C4A8.06C"/>
    <property type="match status" value="1"/>
</dbReference>
<dbReference type="Proteomes" id="UP000002204">
    <property type="component" value="Chromosome"/>
</dbReference>
<evidence type="ECO:0000259" key="4">
    <source>
        <dbReference type="Pfam" id="PF07859"/>
    </source>
</evidence>
<reference evidence="6" key="1">
    <citation type="submission" date="2005-03" db="EMBL/GenBank/DDBJ databases">
        <title>Comparison of the complete genome sequences of Rhodococcus erythropolis PR4 and Rhodococcus opacus B4.</title>
        <authorList>
            <person name="Takarada H."/>
            <person name="Sekine M."/>
            <person name="Hosoyama A."/>
            <person name="Yamada R."/>
            <person name="Fujisawa T."/>
            <person name="Omata S."/>
            <person name="Shimizu A."/>
            <person name="Tsukatani N."/>
            <person name="Tanikawa S."/>
            <person name="Fujita N."/>
            <person name="Harayama S."/>
        </authorList>
    </citation>
    <scope>NUCLEOTIDE SEQUENCE [LARGE SCALE GENOMIC DNA]</scope>
    <source>
        <strain evidence="6">PR4 / NBRC 100887</strain>
    </source>
</reference>
<gene>
    <name evidence="5" type="ordered locus">RER_55920</name>
</gene>
<dbReference type="eggNOG" id="COG0657">
    <property type="taxonomic scope" value="Bacteria"/>
</dbReference>
<dbReference type="PROSITE" id="PS01174">
    <property type="entry name" value="LIPASE_GDXG_SER"/>
    <property type="match status" value="1"/>
</dbReference>
<organism evidence="5 6">
    <name type="scientific">Rhodococcus erythropolis (strain PR4 / NBRC 100887)</name>
    <dbReference type="NCBI Taxonomy" id="234621"/>
    <lineage>
        <taxon>Bacteria</taxon>
        <taxon>Bacillati</taxon>
        <taxon>Actinomycetota</taxon>
        <taxon>Actinomycetes</taxon>
        <taxon>Mycobacteriales</taxon>
        <taxon>Nocardiaceae</taxon>
        <taxon>Rhodococcus</taxon>
        <taxon>Rhodococcus erythropolis group</taxon>
    </lineage>
</organism>
<dbReference type="Pfam" id="PF07859">
    <property type="entry name" value="Abhydrolase_3"/>
    <property type="match status" value="1"/>
</dbReference>
<evidence type="ECO:0000313" key="6">
    <source>
        <dbReference type="Proteomes" id="UP000002204"/>
    </source>
</evidence>
<dbReference type="InterPro" id="IPR050300">
    <property type="entry name" value="GDXG_lipolytic_enzyme"/>
</dbReference>
<evidence type="ECO:0000256" key="3">
    <source>
        <dbReference type="PROSITE-ProRule" id="PRU10038"/>
    </source>
</evidence>
<protein>
    <submittedName>
        <fullName evidence="5">Esterase</fullName>
    </submittedName>
</protein>
<dbReference type="InterPro" id="IPR029058">
    <property type="entry name" value="AB_hydrolase_fold"/>
</dbReference>
<dbReference type="EMBL" id="AP008957">
    <property type="protein sequence ID" value="BAH36300.1"/>
    <property type="molecule type" value="Genomic_DNA"/>
</dbReference>
<sequence length="331" mass="35976">MFSLGRARSTLADARRPRSGVHMTIHAEVITMLATLNAAFPDVTSFEPSELRALLRNRRAPLERLPDLRTVEDLAIEGPGGDLAIRVYRPHTSSDAIPLVVFAHGGGFVFCDLDSHDEFCRSMAEGVGAVVVSVDYRLAPEYPAPAAHDDVYAALEWATKHAAQYGADPSKIVLAGDSAGGNLAATVAIAARDRGGPAVAAQVLIYPVIDDDFDTESYRLYGTDHYNTTTAMKWYWDQYAPERRDDVRVIPTRTESFADLPAAVVVTAELDPPCSSGDEYAKLLASAGVPVQHHRFDGLFHGFLTIPSLSLTEPARQKVWAMIREVSAAAR</sequence>
<feature type="active site" evidence="3">
    <location>
        <position position="178"/>
    </location>
</feature>
<accession>C0ZTN4</accession>
<evidence type="ECO:0000256" key="1">
    <source>
        <dbReference type="ARBA" id="ARBA00010515"/>
    </source>
</evidence>
<feature type="domain" description="Alpha/beta hydrolase fold-3" evidence="4">
    <location>
        <begin position="100"/>
        <end position="304"/>
    </location>
</feature>